<sequence length="494" mass="53334">MIRPVIVQTHIVAVVICALLAGGCSLFHPMGPDYTRPALQATFDASRSSAFSLESPPDRWWELYQDASLNDYIAIALRENRDLRAAASRLSIAQSLLDQVAAQQLPSTAVSASLERTRSTIPGELGLHVYNSVAVTLGASYEIDLFGRIRRSVEASQANVEEQQYTFAATQIQIVANTLTAYLNVCNANAALVATKRTIKVDRDTYTATRRLADGGETSQLDVTRARAQLESDQATVPPLEAQRTAALYALATLLGRQPDQYPQEASQCTKPPTLERPIPAGDGLALLRRRPDVLEAERALASATANIGVAEASLYPQITVGLSIGGAASTVPDALRAASRTWSVGPLLQWTFPNQVIVRAQLREAGANADLAMTTYENAVLTALKEAETTLDSYARELDHLALLQRTRDSNQTAFDQANNLYRRGATSFLDLLSAQKSLALSEQQLVASAGSVATDQVTVFLALGGGWNDYAQRAAEQAKAAFERRTSQSTLQ</sequence>
<keyword evidence="2 3" id="KW-0472">Membrane</keyword>
<gene>
    <name evidence="4" type="ORF">FVF58_30550</name>
</gene>
<evidence type="ECO:0000256" key="1">
    <source>
        <dbReference type="ARBA" id="ARBA00007613"/>
    </source>
</evidence>
<keyword evidence="2" id="KW-0449">Lipoprotein</keyword>
<protein>
    <submittedName>
        <fullName evidence="4">TolC family protein</fullName>
    </submittedName>
</protein>
<feature type="transmembrane region" description="Helical" evidence="3">
    <location>
        <begin position="6"/>
        <end position="27"/>
    </location>
</feature>
<dbReference type="PANTHER" id="PTHR30203">
    <property type="entry name" value="OUTER MEMBRANE CATION EFFLUX PROTEIN"/>
    <property type="match status" value="1"/>
</dbReference>
<dbReference type="Pfam" id="PF02321">
    <property type="entry name" value="OEP"/>
    <property type="match status" value="2"/>
</dbReference>
<dbReference type="Gene3D" id="1.20.1600.10">
    <property type="entry name" value="Outer membrane efflux proteins (OEP)"/>
    <property type="match status" value="1"/>
</dbReference>
<dbReference type="EMBL" id="VTUZ01000025">
    <property type="protein sequence ID" value="KAA1004859.1"/>
    <property type="molecule type" value="Genomic_DNA"/>
</dbReference>
<evidence type="ECO:0000313" key="5">
    <source>
        <dbReference type="Proteomes" id="UP000325273"/>
    </source>
</evidence>
<name>A0A5B0GQN0_9BURK</name>
<dbReference type="NCBIfam" id="TIGR01845">
    <property type="entry name" value="outer_NodT"/>
    <property type="match status" value="1"/>
</dbReference>
<evidence type="ECO:0000313" key="4">
    <source>
        <dbReference type="EMBL" id="KAA1004859.1"/>
    </source>
</evidence>
<dbReference type="Proteomes" id="UP000325273">
    <property type="component" value="Unassembled WGS sequence"/>
</dbReference>
<comment type="caution">
    <text evidence="4">The sequence shown here is derived from an EMBL/GenBank/DDBJ whole genome shotgun (WGS) entry which is preliminary data.</text>
</comment>
<dbReference type="GO" id="GO:0015562">
    <property type="term" value="F:efflux transmembrane transporter activity"/>
    <property type="evidence" value="ECO:0007669"/>
    <property type="project" value="InterPro"/>
</dbReference>
<accession>A0A5B0GQN0</accession>
<organism evidence="4 5">
    <name type="scientific">Paraburkholderia panacisoli</name>
    <dbReference type="NCBI Taxonomy" id="2603818"/>
    <lineage>
        <taxon>Bacteria</taxon>
        <taxon>Pseudomonadati</taxon>
        <taxon>Pseudomonadota</taxon>
        <taxon>Betaproteobacteria</taxon>
        <taxon>Burkholderiales</taxon>
        <taxon>Burkholderiaceae</taxon>
        <taxon>Paraburkholderia</taxon>
    </lineage>
</organism>
<comment type="subcellular location">
    <subcellularLocation>
        <location evidence="2">Cell membrane</location>
        <topology evidence="2">Lipid-anchor</topology>
    </subcellularLocation>
</comment>
<keyword evidence="3" id="KW-1133">Transmembrane helix</keyword>
<evidence type="ECO:0000256" key="2">
    <source>
        <dbReference type="RuleBase" id="RU362097"/>
    </source>
</evidence>
<dbReference type="SUPFAM" id="SSF56954">
    <property type="entry name" value="Outer membrane efflux proteins (OEP)"/>
    <property type="match status" value="1"/>
</dbReference>
<dbReference type="Gene3D" id="2.20.200.10">
    <property type="entry name" value="Outer membrane efflux proteins (OEP)"/>
    <property type="match status" value="1"/>
</dbReference>
<evidence type="ECO:0000256" key="3">
    <source>
        <dbReference type="SAM" id="Phobius"/>
    </source>
</evidence>
<keyword evidence="5" id="KW-1185">Reference proteome</keyword>
<reference evidence="4 5" key="1">
    <citation type="submission" date="2019-08" db="EMBL/GenBank/DDBJ databases">
        <title>Paraburkholderia sp. DCY113.</title>
        <authorList>
            <person name="Kang J."/>
        </authorList>
    </citation>
    <scope>NUCLEOTIDE SEQUENCE [LARGE SCALE GENOMIC DNA]</scope>
    <source>
        <strain evidence="4 5">DCY113</strain>
    </source>
</reference>
<keyword evidence="2" id="KW-0564">Palmitate</keyword>
<dbReference type="GO" id="GO:0005886">
    <property type="term" value="C:plasma membrane"/>
    <property type="evidence" value="ECO:0007669"/>
    <property type="project" value="UniProtKB-SubCell"/>
</dbReference>
<comment type="similarity">
    <text evidence="1 2">Belongs to the outer membrane factor (OMF) (TC 1.B.17) family.</text>
</comment>
<dbReference type="PANTHER" id="PTHR30203:SF21">
    <property type="entry name" value="OUTER MEMBRANE COMPONENT OF MULTIDRUG EFFLUX PUMP-RELATED"/>
    <property type="match status" value="1"/>
</dbReference>
<proteinExistence type="inferred from homology"/>
<dbReference type="InterPro" id="IPR010131">
    <property type="entry name" value="MdtP/NodT-like"/>
</dbReference>
<dbReference type="RefSeq" id="WP_149673503.1">
    <property type="nucleotide sequence ID" value="NZ_VTUZ01000025.1"/>
</dbReference>
<dbReference type="InterPro" id="IPR003423">
    <property type="entry name" value="OMP_efflux"/>
</dbReference>
<keyword evidence="2 3" id="KW-0812">Transmembrane</keyword>
<dbReference type="AlphaFoldDB" id="A0A5B0GQN0"/>
<keyword evidence="2" id="KW-1134">Transmembrane beta strand</keyword>
<dbReference type="PROSITE" id="PS51257">
    <property type="entry name" value="PROKAR_LIPOPROTEIN"/>
    <property type="match status" value="1"/>
</dbReference>